<dbReference type="STRING" id="271157.SAMN05444396_1222"/>
<protein>
    <submittedName>
        <fullName evidence="1">Uncharacterized protein</fullName>
    </submittedName>
</protein>
<dbReference type="EMBL" id="FQWE01000022">
    <property type="protein sequence ID" value="SHG47802.1"/>
    <property type="molecule type" value="Genomic_DNA"/>
</dbReference>
<name>A0A1M5K4P5_9FLAO</name>
<evidence type="ECO:0000313" key="1">
    <source>
        <dbReference type="EMBL" id="SHG47802.1"/>
    </source>
</evidence>
<accession>A0A1M5K4P5</accession>
<gene>
    <name evidence="1" type="ORF">SAMN05444396_1222</name>
</gene>
<proteinExistence type="predicted"/>
<dbReference type="Proteomes" id="UP000184036">
    <property type="component" value="Unassembled WGS sequence"/>
</dbReference>
<dbReference type="AlphaFoldDB" id="A0A1M5K4P5"/>
<evidence type="ECO:0000313" key="2">
    <source>
        <dbReference type="Proteomes" id="UP000184036"/>
    </source>
</evidence>
<keyword evidence="2" id="KW-1185">Reference proteome</keyword>
<reference evidence="2" key="1">
    <citation type="submission" date="2016-11" db="EMBL/GenBank/DDBJ databases">
        <authorList>
            <person name="Varghese N."/>
            <person name="Submissions S."/>
        </authorList>
    </citation>
    <scope>NUCLEOTIDE SEQUENCE [LARGE SCALE GENOMIC DNA]</scope>
    <source>
        <strain evidence="2">DSM 19741</strain>
    </source>
</reference>
<organism evidence="1 2">
    <name type="scientific">Flavobacterium segetis</name>
    <dbReference type="NCBI Taxonomy" id="271157"/>
    <lineage>
        <taxon>Bacteria</taxon>
        <taxon>Pseudomonadati</taxon>
        <taxon>Bacteroidota</taxon>
        <taxon>Flavobacteriia</taxon>
        <taxon>Flavobacteriales</taxon>
        <taxon>Flavobacteriaceae</taxon>
        <taxon>Flavobacterium</taxon>
    </lineage>
</organism>
<sequence>MEGFLEELKLGDMRKKKIELNNFISKKDIPLWYQIKTYENSIT</sequence>